<reference evidence="1 2" key="1">
    <citation type="submission" date="2014-03" db="EMBL/GenBank/DDBJ databases">
        <title>Draft genome of the hookworm Oesophagostomum dentatum.</title>
        <authorList>
            <person name="Mitreva M."/>
        </authorList>
    </citation>
    <scope>NUCLEOTIDE SEQUENCE [LARGE SCALE GENOMIC DNA]</scope>
    <source>
        <strain evidence="1 2">OD-Hann</strain>
    </source>
</reference>
<dbReference type="EMBL" id="KN562604">
    <property type="protein sequence ID" value="KHJ85785.1"/>
    <property type="molecule type" value="Genomic_DNA"/>
</dbReference>
<dbReference type="Gene3D" id="3.40.225.10">
    <property type="entry name" value="Class II aldolase/adducin N-terminal domain"/>
    <property type="match status" value="1"/>
</dbReference>
<evidence type="ECO:0000313" key="2">
    <source>
        <dbReference type="Proteomes" id="UP000053660"/>
    </source>
</evidence>
<gene>
    <name evidence="1" type="ORF">OESDEN_14479</name>
</gene>
<organism evidence="1 2">
    <name type="scientific">Oesophagostomum dentatum</name>
    <name type="common">Nodular worm</name>
    <dbReference type="NCBI Taxonomy" id="61180"/>
    <lineage>
        <taxon>Eukaryota</taxon>
        <taxon>Metazoa</taxon>
        <taxon>Ecdysozoa</taxon>
        <taxon>Nematoda</taxon>
        <taxon>Chromadorea</taxon>
        <taxon>Rhabditida</taxon>
        <taxon>Rhabditina</taxon>
        <taxon>Rhabditomorpha</taxon>
        <taxon>Strongyloidea</taxon>
        <taxon>Strongylidae</taxon>
        <taxon>Oesophagostomum</taxon>
    </lineage>
</organism>
<protein>
    <recommendedName>
        <fullName evidence="3">Class II aldolase/adducin N-terminal domain-containing protein</fullName>
    </recommendedName>
</protein>
<keyword evidence="2" id="KW-1185">Reference proteome</keyword>
<dbReference type="Proteomes" id="UP000053660">
    <property type="component" value="Unassembled WGS sequence"/>
</dbReference>
<evidence type="ECO:0008006" key="3">
    <source>
        <dbReference type="Google" id="ProtNLM"/>
    </source>
</evidence>
<dbReference type="InterPro" id="IPR036409">
    <property type="entry name" value="Aldolase_II/adducin_N_sf"/>
</dbReference>
<accession>A0A0B1SRF9</accession>
<dbReference type="OrthoDB" id="191080at2759"/>
<evidence type="ECO:0000313" key="1">
    <source>
        <dbReference type="EMBL" id="KHJ85785.1"/>
    </source>
</evidence>
<proteinExistence type="predicted"/>
<dbReference type="AlphaFoldDB" id="A0A0B1SRF9"/>
<sequence length="74" mass="8335">MSSFLEDANFLQMSPDDFTHAQDEEAMHLDLFVQLMAQFYECGWMKGTGGALGCIAQDKLFISPSALQKERLKT</sequence>
<name>A0A0B1SRF9_OESDE</name>